<dbReference type="Proteomes" id="UP001066276">
    <property type="component" value="Chromosome 10"/>
</dbReference>
<feature type="region of interest" description="Disordered" evidence="1">
    <location>
        <begin position="131"/>
        <end position="170"/>
    </location>
</feature>
<dbReference type="AlphaFoldDB" id="A0AAV7M3B9"/>
<evidence type="ECO:0000313" key="3">
    <source>
        <dbReference type="Proteomes" id="UP001066276"/>
    </source>
</evidence>
<name>A0AAV7M3B9_PLEWA</name>
<organism evidence="2 3">
    <name type="scientific">Pleurodeles waltl</name>
    <name type="common">Iberian ribbed newt</name>
    <dbReference type="NCBI Taxonomy" id="8319"/>
    <lineage>
        <taxon>Eukaryota</taxon>
        <taxon>Metazoa</taxon>
        <taxon>Chordata</taxon>
        <taxon>Craniata</taxon>
        <taxon>Vertebrata</taxon>
        <taxon>Euteleostomi</taxon>
        <taxon>Amphibia</taxon>
        <taxon>Batrachia</taxon>
        <taxon>Caudata</taxon>
        <taxon>Salamandroidea</taxon>
        <taxon>Salamandridae</taxon>
        <taxon>Pleurodelinae</taxon>
        <taxon>Pleurodeles</taxon>
    </lineage>
</organism>
<evidence type="ECO:0000313" key="2">
    <source>
        <dbReference type="EMBL" id="KAJ1098097.1"/>
    </source>
</evidence>
<gene>
    <name evidence="2" type="ORF">NDU88_003213</name>
</gene>
<feature type="region of interest" description="Disordered" evidence="1">
    <location>
        <begin position="1"/>
        <end position="100"/>
    </location>
</feature>
<accession>A0AAV7M3B9</accession>
<reference evidence="2" key="1">
    <citation type="journal article" date="2022" name="bioRxiv">
        <title>Sequencing and chromosome-scale assembly of the giantPleurodeles waltlgenome.</title>
        <authorList>
            <person name="Brown T."/>
            <person name="Elewa A."/>
            <person name="Iarovenko S."/>
            <person name="Subramanian E."/>
            <person name="Araus A.J."/>
            <person name="Petzold A."/>
            <person name="Susuki M."/>
            <person name="Suzuki K.-i.T."/>
            <person name="Hayashi T."/>
            <person name="Toyoda A."/>
            <person name="Oliveira C."/>
            <person name="Osipova E."/>
            <person name="Leigh N.D."/>
            <person name="Simon A."/>
            <person name="Yun M.H."/>
        </authorList>
    </citation>
    <scope>NUCLEOTIDE SEQUENCE</scope>
    <source>
        <strain evidence="2">20211129_DDA</strain>
        <tissue evidence="2">Liver</tissue>
    </source>
</reference>
<protein>
    <submittedName>
        <fullName evidence="2">Uncharacterized protein</fullName>
    </submittedName>
</protein>
<evidence type="ECO:0000256" key="1">
    <source>
        <dbReference type="SAM" id="MobiDB-lite"/>
    </source>
</evidence>
<comment type="caution">
    <text evidence="2">The sequence shown here is derived from an EMBL/GenBank/DDBJ whole genome shotgun (WGS) entry which is preliminary data.</text>
</comment>
<dbReference type="EMBL" id="JANPWB010000014">
    <property type="protein sequence ID" value="KAJ1098097.1"/>
    <property type="molecule type" value="Genomic_DNA"/>
</dbReference>
<keyword evidence="3" id="KW-1185">Reference proteome</keyword>
<sequence length="170" mass="17663">MLLGLAGSPATPLLSGSKEKGGTSPAPGLPSVLGHGSVPRPPLPPVPGESGHYSRGRQPRCQLLDASSGGGRGSEGRGRRASSRRTPGGAPLRRGPVRHSRPRLVLLLQASGWSSALPTVKGRALLLITGRPPPIASDPSHVLQRRSGDPVRPRDHHPRPAARHLAELGT</sequence>
<proteinExistence type="predicted"/>